<protein>
    <submittedName>
        <fullName evidence="1">Uncharacterized protein</fullName>
    </submittedName>
</protein>
<reference evidence="1 2" key="1">
    <citation type="submission" date="2016-02" db="EMBL/GenBank/DDBJ databases">
        <title>Genome analysis of coral dinoflagellate symbionts highlights evolutionary adaptations to a symbiotic lifestyle.</title>
        <authorList>
            <person name="Aranda M."/>
            <person name="Li Y."/>
            <person name="Liew Y.J."/>
            <person name="Baumgarten S."/>
            <person name="Simakov O."/>
            <person name="Wilson M."/>
            <person name="Piel J."/>
            <person name="Ashoor H."/>
            <person name="Bougouffa S."/>
            <person name="Bajic V.B."/>
            <person name="Ryu T."/>
            <person name="Ravasi T."/>
            <person name="Bayer T."/>
            <person name="Micklem G."/>
            <person name="Kim H."/>
            <person name="Bhak J."/>
            <person name="Lajeunesse T.C."/>
            <person name="Voolstra C.R."/>
        </authorList>
    </citation>
    <scope>NUCLEOTIDE SEQUENCE [LARGE SCALE GENOMIC DNA]</scope>
    <source>
        <strain evidence="1 2">CCMP2467</strain>
    </source>
</reference>
<keyword evidence="2" id="KW-1185">Reference proteome</keyword>
<dbReference type="Proteomes" id="UP000186817">
    <property type="component" value="Unassembled WGS sequence"/>
</dbReference>
<gene>
    <name evidence="1" type="ORF">AK812_SmicGene21943</name>
</gene>
<sequence>MERVPSWAEVAGCPACHKAARMTSSAMTARPTFLCSAARCRCSASSAASLQTTSPRACRTSQHISRCRFLWKSRGARARVAKIRYRDPRVFIGPRSSKKAGDCPGYADAETCRTAAYEPAEGHENLVQMHGSSAPTNAQVDGSATMFGALQKKNNGEAMLCCSLLSSTWATATCLALGLWRMAAGFPACCGEEWFQVAMAQLNREVGKTRCGRVQVDFSEIGNPMTHSLAMFVQLYARRPLLPRNVSFTLMRYVIYNARLVDMFCPVLLPLVQYLQAEMSLLSALPGLSAEAPGRIVNHILASAAVHEKEAYCTRRSHATRKYGPLGQSLLTQAKLRIRRFQAYVRSPGPWFKPTWAGDIDVRLALTWHVGLKETPVSKNFSAGAMFGPQAMWMASSVALWEQALLSVARALTFLRDRTLRTFLRS</sequence>
<organism evidence="1 2">
    <name type="scientific">Symbiodinium microadriaticum</name>
    <name type="common">Dinoflagellate</name>
    <name type="synonym">Zooxanthella microadriatica</name>
    <dbReference type="NCBI Taxonomy" id="2951"/>
    <lineage>
        <taxon>Eukaryota</taxon>
        <taxon>Sar</taxon>
        <taxon>Alveolata</taxon>
        <taxon>Dinophyceae</taxon>
        <taxon>Suessiales</taxon>
        <taxon>Symbiodiniaceae</taxon>
        <taxon>Symbiodinium</taxon>
    </lineage>
</organism>
<dbReference type="EMBL" id="LSRX01000487">
    <property type="protein sequence ID" value="OLP95896.1"/>
    <property type="molecule type" value="Genomic_DNA"/>
</dbReference>
<evidence type="ECO:0000313" key="2">
    <source>
        <dbReference type="Proteomes" id="UP000186817"/>
    </source>
</evidence>
<accession>A0A1Q9DL33</accession>
<dbReference type="OrthoDB" id="10340218at2759"/>
<dbReference type="AlphaFoldDB" id="A0A1Q9DL33"/>
<evidence type="ECO:0000313" key="1">
    <source>
        <dbReference type="EMBL" id="OLP95896.1"/>
    </source>
</evidence>
<comment type="caution">
    <text evidence="1">The sequence shown here is derived from an EMBL/GenBank/DDBJ whole genome shotgun (WGS) entry which is preliminary data.</text>
</comment>
<name>A0A1Q9DL33_SYMMI</name>
<proteinExistence type="predicted"/>